<accession>A0ABR3N406</accession>
<evidence type="ECO:0000313" key="3">
    <source>
        <dbReference type="Proteomes" id="UP001558613"/>
    </source>
</evidence>
<comment type="caution">
    <text evidence="2">The sequence shown here is derived from an EMBL/GenBank/DDBJ whole genome shotgun (WGS) entry which is preliminary data.</text>
</comment>
<keyword evidence="1" id="KW-1133">Transmembrane helix</keyword>
<dbReference type="Proteomes" id="UP001558613">
    <property type="component" value="Unassembled WGS sequence"/>
</dbReference>
<evidence type="ECO:0000256" key="1">
    <source>
        <dbReference type="SAM" id="Phobius"/>
    </source>
</evidence>
<evidence type="ECO:0000313" key="2">
    <source>
        <dbReference type="EMBL" id="KAL1271665.1"/>
    </source>
</evidence>
<proteinExistence type="predicted"/>
<keyword evidence="1" id="KW-0812">Transmembrane</keyword>
<protein>
    <recommendedName>
        <fullName evidence="4">Transmembrane protein</fullName>
    </recommendedName>
</protein>
<keyword evidence="1" id="KW-0472">Membrane</keyword>
<sequence>MEGMGKRKQTRHLSVALIVCRVQFLTGRYTPLHSRWETQRERKEEKQEMKTGGKIYIRTPLLGFSIIATATGYLATGYTMVR</sequence>
<feature type="transmembrane region" description="Helical" evidence="1">
    <location>
        <begin position="55"/>
        <end position="75"/>
    </location>
</feature>
<keyword evidence="3" id="KW-1185">Reference proteome</keyword>
<reference evidence="2 3" key="1">
    <citation type="submission" date="2023-09" db="EMBL/GenBank/DDBJ databases">
        <authorList>
            <person name="Wang M."/>
        </authorList>
    </citation>
    <scope>NUCLEOTIDE SEQUENCE [LARGE SCALE GENOMIC DNA]</scope>
    <source>
        <strain evidence="2">GT-2023</strain>
        <tissue evidence="2">Liver</tissue>
    </source>
</reference>
<dbReference type="EMBL" id="JAYMGO010000007">
    <property type="protein sequence ID" value="KAL1271665.1"/>
    <property type="molecule type" value="Genomic_DNA"/>
</dbReference>
<organism evidence="2 3">
    <name type="scientific">Cirrhinus molitorella</name>
    <name type="common">mud carp</name>
    <dbReference type="NCBI Taxonomy" id="172907"/>
    <lineage>
        <taxon>Eukaryota</taxon>
        <taxon>Metazoa</taxon>
        <taxon>Chordata</taxon>
        <taxon>Craniata</taxon>
        <taxon>Vertebrata</taxon>
        <taxon>Euteleostomi</taxon>
        <taxon>Actinopterygii</taxon>
        <taxon>Neopterygii</taxon>
        <taxon>Teleostei</taxon>
        <taxon>Ostariophysi</taxon>
        <taxon>Cypriniformes</taxon>
        <taxon>Cyprinidae</taxon>
        <taxon>Labeoninae</taxon>
        <taxon>Labeonini</taxon>
        <taxon>Cirrhinus</taxon>
    </lineage>
</organism>
<gene>
    <name evidence="2" type="ORF">QQF64_030681</name>
</gene>
<evidence type="ECO:0008006" key="4">
    <source>
        <dbReference type="Google" id="ProtNLM"/>
    </source>
</evidence>
<name>A0ABR3N406_9TELE</name>